<dbReference type="Proteomes" id="UP000216339">
    <property type="component" value="Unassembled WGS sequence"/>
</dbReference>
<reference evidence="2 3" key="1">
    <citation type="submission" date="2016-11" db="EMBL/GenBank/DDBJ databases">
        <title>Study of marine rhodopsin-containing bacteria.</title>
        <authorList>
            <person name="Yoshizawa S."/>
            <person name="Kumagai Y."/>
            <person name="Kogure K."/>
        </authorList>
    </citation>
    <scope>NUCLEOTIDE SEQUENCE [LARGE SCALE GENOMIC DNA]</scope>
    <source>
        <strain evidence="2 3">SAORIC-28</strain>
    </source>
</reference>
<proteinExistence type="predicted"/>
<dbReference type="InterPro" id="IPR013783">
    <property type="entry name" value="Ig-like_fold"/>
</dbReference>
<dbReference type="EMBL" id="MQWD01000001">
    <property type="protein sequence ID" value="PAP76673.1"/>
    <property type="molecule type" value="Genomic_DNA"/>
</dbReference>
<sequence length="751" mass="80954">MTFRRAARATTFLAAALTALMAAPEAGAQPFERIATDVGDTGLSVTNVGTLGRPGVSGDPAGLPSFEYPLDSGIEHLFEAGLWVGGRRADGVVTVRTGAVTTSGGYTPGGSGFEFAQEDVFTRRSSLATSPFFSPNAVSQQDYLTSYVDTAAVLPGTNTPLPDVQNRLGLDVEQRSYAWSFPFTEYFVIVEYEITNVSDQPISDVWVGLWDDLVVRNVVTTTESGGAFFNKGARGVLGYPTYQAGSGELVEPAPDSQYVSYAFNAGGQEESLNTYGSIAFLGAEWEDAGGAGRSAETRFFHPFVAERYEALGLPAPVFNPRFWLFGDADPNLGRPTDDLERYRRMQTPFPDPTAFETQDAYEAAQAAFLGAGNGEGRLQTDGTLAQGNWIGLTSVGPFAELAPGRSVTVTFALVAALKPDAFQTVPAGRQADTDDSRALLRNNVFWAQETYAGEDADYDGELDADEDLNGNGRLDRYLIPSPPTSPALRVELEQGTAVLYWSAAAEGSRDPVTGVQDFEGYRIYRSDPGDDADGNILGDAGLIAQYDREGNDVGFNNGFEDVRLATPATFPGDPATYEYRFEADGLLDGWQYAFAVTAFDAGDPQSGLRSLESSVASNAVRVFPGAAPAEAGEERQIGVFPNPYRVQAAWDGPLSTQRKLYFTGLPARCEIRVYTLAGEVVAEFDHDAETYVGDTRWFQDFSAEGREVAGGIHAWDILSDNSLRLSSGLYLFSVRDLDTGEVDTGKFVILR</sequence>
<dbReference type="AlphaFoldDB" id="A0A271IZN3"/>
<evidence type="ECO:0000313" key="3">
    <source>
        <dbReference type="Proteomes" id="UP000216339"/>
    </source>
</evidence>
<evidence type="ECO:0000313" key="2">
    <source>
        <dbReference type="EMBL" id="PAP76673.1"/>
    </source>
</evidence>
<protein>
    <recommendedName>
        <fullName evidence="4">FlgD Ig-like domain-containing protein</fullName>
    </recommendedName>
</protein>
<dbReference type="OrthoDB" id="9804605at2"/>
<keyword evidence="3" id="KW-1185">Reference proteome</keyword>
<dbReference type="RefSeq" id="WP_095510333.1">
    <property type="nucleotide sequence ID" value="NZ_MQWD01000001.1"/>
</dbReference>
<keyword evidence="1" id="KW-0732">Signal</keyword>
<accession>A0A271IZN3</accession>
<evidence type="ECO:0000256" key="1">
    <source>
        <dbReference type="SAM" id="SignalP"/>
    </source>
</evidence>
<organism evidence="2 3">
    <name type="scientific">Rubrivirga marina</name>
    <dbReference type="NCBI Taxonomy" id="1196024"/>
    <lineage>
        <taxon>Bacteria</taxon>
        <taxon>Pseudomonadati</taxon>
        <taxon>Rhodothermota</taxon>
        <taxon>Rhodothermia</taxon>
        <taxon>Rhodothermales</taxon>
        <taxon>Rubricoccaceae</taxon>
        <taxon>Rubrivirga</taxon>
    </lineage>
</organism>
<feature type="signal peptide" evidence="1">
    <location>
        <begin position="1"/>
        <end position="28"/>
    </location>
</feature>
<evidence type="ECO:0008006" key="4">
    <source>
        <dbReference type="Google" id="ProtNLM"/>
    </source>
</evidence>
<feature type="chain" id="PRO_5013375122" description="FlgD Ig-like domain-containing protein" evidence="1">
    <location>
        <begin position="29"/>
        <end position="751"/>
    </location>
</feature>
<gene>
    <name evidence="2" type="ORF">BSZ37_09580</name>
</gene>
<name>A0A271IZN3_9BACT</name>
<dbReference type="Gene3D" id="2.60.40.10">
    <property type="entry name" value="Immunoglobulins"/>
    <property type="match status" value="1"/>
</dbReference>
<comment type="caution">
    <text evidence="2">The sequence shown here is derived from an EMBL/GenBank/DDBJ whole genome shotgun (WGS) entry which is preliminary data.</text>
</comment>